<sequence>MQLQETILCTTGPSPGTGPGALTLHDIKTGSALAVFKQTTSSINSAGFVDTRDGQGGFMMAAQADKSVINVYNFQKDQIALKIIIPERLSCLAIDRRGEYCAGGTAQGRIYLWEIASGILYHSWDAHYRQVNVLKFTHDGAALISGSEDSGVSVWLLSRLVDDDLRNELVTPYCSLSDHTLPVTDIVCGRGAFPTCRILTASVDHTVKLWDLSSKSLLTTFHFPQPISSIVWDVTERLFFAASTEGSIHQVNLFRQRGNTAGGQAIEAVGGAGVTDVIRIADSDDTVQRKRLISIEQPITTLALSFTTSLLLVGTSTGLIHIHDVASHQHLRTISTHKGAPITMLATLLKPPDLFGHISLTLAPSVSLNTADLMPVRPVVPFQRVRDTKARELHEVTALLPSQNHANCDRYSTAFTYPPCDLVRDSAYFVEPSIQGDVDQLPNTALVAELQLEIQELREQLGKAKGVNDLMWETVVQRVILQGEEKQKLPQDSALGLER</sequence>
<evidence type="ECO:0000313" key="1">
    <source>
        <dbReference type="EMBL" id="KAH7911431.1"/>
    </source>
</evidence>
<keyword evidence="2" id="KW-1185">Reference proteome</keyword>
<protein>
    <submittedName>
        <fullName evidence="1">WD40 repeat-like protein</fullName>
    </submittedName>
</protein>
<accession>A0ACB8AED0</accession>
<name>A0ACB8AED0_9AGAM</name>
<dbReference type="Proteomes" id="UP000790377">
    <property type="component" value="Unassembled WGS sequence"/>
</dbReference>
<proteinExistence type="predicted"/>
<evidence type="ECO:0000313" key="2">
    <source>
        <dbReference type="Proteomes" id="UP000790377"/>
    </source>
</evidence>
<dbReference type="EMBL" id="MU267678">
    <property type="protein sequence ID" value="KAH7911431.1"/>
    <property type="molecule type" value="Genomic_DNA"/>
</dbReference>
<reference evidence="1" key="1">
    <citation type="journal article" date="2021" name="New Phytol.">
        <title>Evolutionary innovations through gain and loss of genes in the ectomycorrhizal Boletales.</title>
        <authorList>
            <person name="Wu G."/>
            <person name="Miyauchi S."/>
            <person name="Morin E."/>
            <person name="Kuo A."/>
            <person name="Drula E."/>
            <person name="Varga T."/>
            <person name="Kohler A."/>
            <person name="Feng B."/>
            <person name="Cao Y."/>
            <person name="Lipzen A."/>
            <person name="Daum C."/>
            <person name="Hundley H."/>
            <person name="Pangilinan J."/>
            <person name="Johnson J."/>
            <person name="Barry K."/>
            <person name="LaButti K."/>
            <person name="Ng V."/>
            <person name="Ahrendt S."/>
            <person name="Min B."/>
            <person name="Choi I.G."/>
            <person name="Park H."/>
            <person name="Plett J.M."/>
            <person name="Magnuson J."/>
            <person name="Spatafora J.W."/>
            <person name="Nagy L.G."/>
            <person name="Henrissat B."/>
            <person name="Grigoriev I.V."/>
            <person name="Yang Z.L."/>
            <person name="Xu J."/>
            <person name="Martin F.M."/>
        </authorList>
    </citation>
    <scope>NUCLEOTIDE SEQUENCE</scope>
    <source>
        <strain evidence="1">ATCC 28755</strain>
    </source>
</reference>
<gene>
    <name evidence="1" type="ORF">BJ138DRAFT_920832</name>
</gene>
<organism evidence="1 2">
    <name type="scientific">Hygrophoropsis aurantiaca</name>
    <dbReference type="NCBI Taxonomy" id="72124"/>
    <lineage>
        <taxon>Eukaryota</taxon>
        <taxon>Fungi</taxon>
        <taxon>Dikarya</taxon>
        <taxon>Basidiomycota</taxon>
        <taxon>Agaricomycotina</taxon>
        <taxon>Agaricomycetes</taxon>
        <taxon>Agaricomycetidae</taxon>
        <taxon>Boletales</taxon>
        <taxon>Coniophorineae</taxon>
        <taxon>Hygrophoropsidaceae</taxon>
        <taxon>Hygrophoropsis</taxon>
    </lineage>
</organism>
<comment type="caution">
    <text evidence="1">The sequence shown here is derived from an EMBL/GenBank/DDBJ whole genome shotgun (WGS) entry which is preliminary data.</text>
</comment>